<dbReference type="AlphaFoldDB" id="A0A6N2RKM5"/>
<name>A0A6N2RKM5_9ACTO</name>
<sequence length="309" mass="35437">MDRNELIQRTFPYLLKRLEDAGINATPEVDPQTNGYILTVDTMRFNVENLLSDLSRRDPAQHQEQVERWVAFMIETLRMPEYSLNDPDELRRRIRTRIIRSGQSSDLPITYIRPFTDGLAKALYLDFPNSVSLVTDQSLARYPLSVDELFYYGQINTDNEPIDTKQQVGPFTELLGESPFIAGKAANIGALVNNLQIDAPHGLFFAIPQRSVLLYAPIDPEDISRQILQMADYMRFAVMEEFGNNNGFAISRDIFYCLPTGEFGPITRGDNPDLHELFSNPKIDFETFMGLVEKYLYVPESFVQRFLAK</sequence>
<evidence type="ECO:0000313" key="1">
    <source>
        <dbReference type="EMBL" id="VYS80691.1"/>
    </source>
</evidence>
<accession>A0A6N2RKM5</accession>
<protein>
    <submittedName>
        <fullName evidence="1">Uncharacterized protein</fullName>
    </submittedName>
</protein>
<gene>
    <name evidence="1" type="ORF">AOLFYP35_00375</name>
</gene>
<organism evidence="1">
    <name type="scientific">Schaalia odontolytica</name>
    <dbReference type="NCBI Taxonomy" id="1660"/>
    <lineage>
        <taxon>Bacteria</taxon>
        <taxon>Bacillati</taxon>
        <taxon>Actinomycetota</taxon>
        <taxon>Actinomycetes</taxon>
        <taxon>Actinomycetales</taxon>
        <taxon>Actinomycetaceae</taxon>
        <taxon>Schaalia</taxon>
    </lineage>
</organism>
<dbReference type="EMBL" id="CACRSM010000002">
    <property type="protein sequence ID" value="VYS80691.1"/>
    <property type="molecule type" value="Genomic_DNA"/>
</dbReference>
<proteinExistence type="predicted"/>
<reference evidence="1" key="1">
    <citation type="submission" date="2019-11" db="EMBL/GenBank/DDBJ databases">
        <authorList>
            <person name="Feng L."/>
        </authorList>
    </citation>
    <scope>NUCLEOTIDE SEQUENCE</scope>
    <source>
        <strain evidence="1">AodontolyticusLFYP35</strain>
    </source>
</reference>